<organism evidence="8 9">
    <name type="scientific">Exiguobacterium mexicanum</name>
    <dbReference type="NCBI Taxonomy" id="340146"/>
    <lineage>
        <taxon>Bacteria</taxon>
        <taxon>Bacillati</taxon>
        <taxon>Bacillota</taxon>
        <taxon>Bacilli</taxon>
        <taxon>Bacillales</taxon>
        <taxon>Bacillales Family XII. Incertae Sedis</taxon>
        <taxon>Exiguobacterium</taxon>
    </lineage>
</organism>
<evidence type="ECO:0000313" key="8">
    <source>
        <dbReference type="EMBL" id="MDL5375805.1"/>
    </source>
</evidence>
<comment type="catalytic activity">
    <reaction evidence="6">
        <text>(S)-dihydroorotate + H2O = N-carbamoyl-L-aspartate + H(+)</text>
        <dbReference type="Rhea" id="RHEA:24296"/>
        <dbReference type="ChEBI" id="CHEBI:15377"/>
        <dbReference type="ChEBI" id="CHEBI:15378"/>
        <dbReference type="ChEBI" id="CHEBI:30864"/>
        <dbReference type="ChEBI" id="CHEBI:32814"/>
        <dbReference type="EC" id="3.5.2.3"/>
    </reaction>
</comment>
<feature type="binding site" evidence="6">
    <location>
        <begin position="58"/>
        <end position="60"/>
    </location>
    <ligand>
        <name>substrate</name>
    </ligand>
</feature>
<feature type="binding site" evidence="6">
    <location>
        <position position="302"/>
    </location>
    <ligand>
        <name>substrate</name>
    </ligand>
</feature>
<feature type="binding site" evidence="6">
    <location>
        <position position="146"/>
    </location>
    <ligand>
        <name>Zn(2+)</name>
        <dbReference type="ChEBI" id="CHEBI:29105"/>
        <label>1</label>
    </ligand>
</feature>
<dbReference type="PROSITE" id="PS00482">
    <property type="entry name" value="DIHYDROOROTASE_1"/>
    <property type="match status" value="1"/>
</dbReference>
<evidence type="ECO:0000256" key="3">
    <source>
        <dbReference type="ARBA" id="ARBA00022723"/>
    </source>
</evidence>
<keyword evidence="6" id="KW-0862">Zinc</keyword>
<comment type="similarity">
    <text evidence="2 6">Belongs to the metallo-dependent hydrolases superfamily. DHOase family. Class I DHOase subfamily.</text>
</comment>
<comment type="function">
    <text evidence="1 6">Catalyzes the reversible cyclization of carbamoyl aspartate to dihydroorotate.</text>
</comment>
<evidence type="ECO:0000256" key="1">
    <source>
        <dbReference type="ARBA" id="ARBA00002368"/>
    </source>
</evidence>
<dbReference type="CDD" id="cd01317">
    <property type="entry name" value="DHOase_IIa"/>
    <property type="match status" value="1"/>
</dbReference>
<comment type="cofactor">
    <cofactor evidence="6">
        <name>Zn(2+)</name>
        <dbReference type="ChEBI" id="CHEBI:29105"/>
    </cofactor>
    <text evidence="6">Binds 2 Zn(2+) ions per subunit.</text>
</comment>
<feature type="active site" evidence="6">
    <location>
        <position position="298"/>
    </location>
</feature>
<dbReference type="PANTHER" id="PTHR43668">
    <property type="entry name" value="ALLANTOINASE"/>
    <property type="match status" value="1"/>
</dbReference>
<dbReference type="Gene3D" id="2.30.40.10">
    <property type="entry name" value="Urease, subunit C, domain 1"/>
    <property type="match status" value="1"/>
</dbReference>
<keyword evidence="5 6" id="KW-0665">Pyrimidine biosynthesis</keyword>
<gene>
    <name evidence="6" type="primary">pyrC</name>
    <name evidence="8" type="ORF">QR695_02155</name>
</gene>
<feature type="domain" description="Dihydroorotase catalytic" evidence="7">
    <location>
        <begin position="45"/>
        <end position="230"/>
    </location>
</feature>
<dbReference type="HAMAP" id="MF_00220_B">
    <property type="entry name" value="PyrC_classI_B"/>
    <property type="match status" value="1"/>
</dbReference>
<dbReference type="SUPFAM" id="SSF51556">
    <property type="entry name" value="Metallo-dependent hydrolases"/>
    <property type="match status" value="1"/>
</dbReference>
<feature type="binding site" evidence="6">
    <location>
        <position position="298"/>
    </location>
    <ligand>
        <name>Zn(2+)</name>
        <dbReference type="ChEBI" id="CHEBI:29105"/>
        <label>1</label>
    </ligand>
</feature>
<proteinExistence type="inferred from homology"/>
<feature type="binding site" evidence="6">
    <location>
        <position position="271"/>
    </location>
    <ligand>
        <name>substrate</name>
    </ligand>
</feature>
<dbReference type="InterPro" id="IPR024403">
    <property type="entry name" value="DHOase_cat"/>
</dbReference>
<dbReference type="NCBIfam" id="TIGR00857">
    <property type="entry name" value="pyrC_multi"/>
    <property type="match status" value="1"/>
</dbReference>
<dbReference type="InterPro" id="IPR011059">
    <property type="entry name" value="Metal-dep_hydrolase_composite"/>
</dbReference>
<feature type="binding site" evidence="6">
    <location>
        <position position="146"/>
    </location>
    <ligand>
        <name>Zn(2+)</name>
        <dbReference type="ChEBI" id="CHEBI:29105"/>
        <label>2</label>
    </ligand>
</feature>
<name>A0ABT7MK56_9BACL</name>
<dbReference type="SUPFAM" id="SSF51338">
    <property type="entry name" value="Composite domain of metallo-dependent hydrolases"/>
    <property type="match status" value="1"/>
</dbReference>
<dbReference type="GO" id="GO:0004151">
    <property type="term" value="F:dihydroorotase activity"/>
    <property type="evidence" value="ECO:0007669"/>
    <property type="project" value="UniProtKB-EC"/>
</dbReference>
<dbReference type="Proteomes" id="UP001230807">
    <property type="component" value="Unassembled WGS sequence"/>
</dbReference>
<dbReference type="Gene3D" id="3.20.20.140">
    <property type="entry name" value="Metal-dependent hydrolases"/>
    <property type="match status" value="1"/>
</dbReference>
<evidence type="ECO:0000259" key="7">
    <source>
        <dbReference type="Pfam" id="PF12890"/>
    </source>
</evidence>
<feature type="binding site" evidence="6">
    <location>
        <position position="173"/>
    </location>
    <ligand>
        <name>Zn(2+)</name>
        <dbReference type="ChEBI" id="CHEBI:29105"/>
        <label>2</label>
    </ligand>
</feature>
<dbReference type="PROSITE" id="PS00483">
    <property type="entry name" value="DIHYDROOROTASE_2"/>
    <property type="match status" value="1"/>
</dbReference>
<evidence type="ECO:0000256" key="2">
    <source>
        <dbReference type="ARBA" id="ARBA00010286"/>
    </source>
</evidence>
<evidence type="ECO:0000256" key="5">
    <source>
        <dbReference type="ARBA" id="ARBA00022975"/>
    </source>
</evidence>
<evidence type="ECO:0000256" key="4">
    <source>
        <dbReference type="ARBA" id="ARBA00022801"/>
    </source>
</evidence>
<dbReference type="InterPro" id="IPR004722">
    <property type="entry name" value="DHOase"/>
</dbReference>
<keyword evidence="4 6" id="KW-0378">Hydrolase</keyword>
<feature type="binding site" evidence="6">
    <location>
        <position position="56"/>
    </location>
    <ligand>
        <name>Zn(2+)</name>
        <dbReference type="ChEBI" id="CHEBI:29105"/>
        <label>1</label>
    </ligand>
</feature>
<keyword evidence="9" id="KW-1185">Reference proteome</keyword>
<dbReference type="Pfam" id="PF12890">
    <property type="entry name" value="DHOase"/>
    <property type="match status" value="1"/>
</dbReference>
<dbReference type="RefSeq" id="WP_286038165.1">
    <property type="nucleotide sequence ID" value="NZ_CP183077.1"/>
</dbReference>
<feature type="binding site" evidence="6">
    <location>
        <position position="58"/>
    </location>
    <ligand>
        <name>Zn(2+)</name>
        <dbReference type="ChEBI" id="CHEBI:29105"/>
        <label>1</label>
    </ligand>
</feature>
<dbReference type="InterPro" id="IPR002195">
    <property type="entry name" value="Dihydroorotase_CS"/>
</dbReference>
<evidence type="ECO:0000313" key="9">
    <source>
        <dbReference type="Proteomes" id="UP001230807"/>
    </source>
</evidence>
<sequence length="426" mass="46455">MILQHATWYDGNTKRTTTLLIEDGEIRSVDYNGTTEGHEVIDATGMLLIPGLVDVHVHLREPGGEKKETIKTGTEAAAAGGFTTICAMPNTRPVPDDRATMDQLLAKIEQDAIVRVLPYAAITKRQLGTEQVDMGSLADSFAFTDDGVGVQSAAMMRAAMREAKRLDKAIVAHCEDNTLKAGSVHEGRFSEEHGIQGIPSLAESIHIARDVLIAEETGCHYHVCHVSSRQSVRVIRDAKRAGIRVTAEVTPHHLVLCEDDIPGLDPNFKMNPPLRSADDREALLEGLFDGTIDMIATDHAPHTAEEKAAGMERAPFGITGFETAFPLLYTTFVKTGQMEEAALIEWMTKRPSDVFGLPYGVIEVGRAADLALIDPETERVVNPTTFRSKGKNTPFAGKKLVGWPVMTIVAGKIVYKGRFDETNIMA</sequence>
<dbReference type="InterPro" id="IPR032466">
    <property type="entry name" value="Metal_Hydrolase"/>
</dbReference>
<comment type="caution">
    <text evidence="8">The sequence shown here is derived from an EMBL/GenBank/DDBJ whole genome shotgun (WGS) entry which is preliminary data.</text>
</comment>
<keyword evidence="3 6" id="KW-0479">Metal-binding</keyword>
<comment type="pathway">
    <text evidence="6">Pyrimidine metabolism; UMP biosynthesis via de novo pathway; (S)-dihydroorotate from bicarbonate: step 3/3.</text>
</comment>
<feature type="binding site" evidence="6">
    <location>
        <position position="90"/>
    </location>
    <ligand>
        <name>substrate</name>
    </ligand>
</feature>
<accession>A0ABT7MK56</accession>
<feature type="binding site" evidence="6">
    <location>
        <begin position="316"/>
        <end position="317"/>
    </location>
    <ligand>
        <name>substrate</name>
    </ligand>
</feature>
<protein>
    <recommendedName>
        <fullName evidence="6">Dihydroorotase</fullName>
        <shortName evidence="6">DHOase</shortName>
        <ecNumber evidence="6">3.5.2.3</ecNumber>
    </recommendedName>
</protein>
<dbReference type="PANTHER" id="PTHR43668:SF2">
    <property type="entry name" value="ALLANTOINASE"/>
    <property type="match status" value="1"/>
</dbReference>
<evidence type="ECO:0000256" key="6">
    <source>
        <dbReference type="HAMAP-Rule" id="MF_00220"/>
    </source>
</evidence>
<dbReference type="InterPro" id="IPR050138">
    <property type="entry name" value="DHOase/Allantoinase_Hydrolase"/>
</dbReference>
<feature type="binding site" evidence="6">
    <location>
        <position position="225"/>
    </location>
    <ligand>
        <name>Zn(2+)</name>
        <dbReference type="ChEBI" id="CHEBI:29105"/>
        <label>2</label>
    </ligand>
</feature>
<dbReference type="NCBIfam" id="NF006837">
    <property type="entry name" value="PRK09357.1-2"/>
    <property type="match status" value="1"/>
</dbReference>
<dbReference type="EC" id="3.5.2.3" evidence="6"/>
<dbReference type="EMBL" id="JASWER010000001">
    <property type="protein sequence ID" value="MDL5375805.1"/>
    <property type="molecule type" value="Genomic_DNA"/>
</dbReference>
<reference evidence="8 9" key="1">
    <citation type="submission" date="2023-06" db="EMBL/GenBank/DDBJ databases">
        <title>Influencing factors and mechanism of Cr(VI) reduction by facultative anaerobic Exiguobacterium sp. PY14.</title>
        <authorList>
            <person name="Zou L."/>
        </authorList>
    </citation>
    <scope>NUCLEOTIDE SEQUENCE [LARGE SCALE GENOMIC DNA]</scope>
    <source>
        <strain evidence="8 9">PY14</strain>
    </source>
</reference>